<name>A0A4E0PW06_9EURY</name>
<organism evidence="2 3">
    <name type="scientific">Methanolobus halotolerans</name>
    <dbReference type="NCBI Taxonomy" id="2052935"/>
    <lineage>
        <taxon>Archaea</taxon>
        <taxon>Methanobacteriati</taxon>
        <taxon>Methanobacteriota</taxon>
        <taxon>Stenosarchaea group</taxon>
        <taxon>Methanomicrobia</taxon>
        <taxon>Methanosarcinales</taxon>
        <taxon>Methanosarcinaceae</taxon>
        <taxon>Methanolobus</taxon>
    </lineage>
</organism>
<feature type="transmembrane region" description="Helical" evidence="1">
    <location>
        <begin position="135"/>
        <end position="153"/>
    </location>
</feature>
<protein>
    <recommendedName>
        <fullName evidence="4">DUF2254 domain-containing protein</fullName>
    </recommendedName>
</protein>
<keyword evidence="1" id="KW-0812">Transmembrane</keyword>
<dbReference type="OrthoDB" id="387046at2157"/>
<dbReference type="Proteomes" id="UP000297295">
    <property type="component" value="Unassembled WGS sequence"/>
</dbReference>
<feature type="transmembrane region" description="Helical" evidence="1">
    <location>
        <begin position="52"/>
        <end position="76"/>
    </location>
</feature>
<feature type="transmembrane region" description="Helical" evidence="1">
    <location>
        <begin position="97"/>
        <end position="115"/>
    </location>
</feature>
<dbReference type="AlphaFoldDB" id="A0A4E0PW06"/>
<keyword evidence="1" id="KW-0472">Membrane</keyword>
<sequence>MSELKMAKDINDGTFKSTFTKVYFLPFIFFCFVSVVLAHFNIGSSDLTSAQYLISALVQGEAAILAIIISVTIFAVSTSQTYSPRIVDIFLDKDRVPHFWSLLTIYIFALIYGTFVLKFLKAENAYDPSNLQTSVWIACFLGLIAIMSLIKYIPNILTTLKPSNIMETLSNEIEINDVFDQSIEHCLTRSIEYDYPLPKNSVVRPILDIISSSIVNNNNEIASNGIDAIEKKVRQIIKYQQLEAEQSSELLQMFREKYFNIGHFCIERNNFEVLAQVVKSMVFLEATLFEVQQKTEIVKQLVAKFENLAITSIEKDNEFMLIQILESITTLGTMIYPFDNNDDVSINVIDSIKSIRTYAANANKYVLDTKAIVTLGIFGCNLLRIKYKAHIAEKLRVTLEYFGTHAFRTRNGMAGFHSVERMLIIMQLLSDMQKDVSDYNDSLDKIIKIAIDNRFYPQVVEISKIIPNYPAATVKLKAELREDGRSYLINDVIHF</sequence>
<keyword evidence="1" id="KW-1133">Transmembrane helix</keyword>
<feature type="transmembrane region" description="Helical" evidence="1">
    <location>
        <begin position="21"/>
        <end position="40"/>
    </location>
</feature>
<dbReference type="Pfam" id="PF10011">
    <property type="entry name" value="DUF2254"/>
    <property type="match status" value="1"/>
</dbReference>
<evidence type="ECO:0008006" key="4">
    <source>
        <dbReference type="Google" id="ProtNLM"/>
    </source>
</evidence>
<keyword evidence="3" id="KW-1185">Reference proteome</keyword>
<dbReference type="RefSeq" id="WP_135389483.1">
    <property type="nucleotide sequence ID" value="NZ_PGGK01000005.1"/>
</dbReference>
<proteinExistence type="predicted"/>
<evidence type="ECO:0000313" key="3">
    <source>
        <dbReference type="Proteomes" id="UP000297295"/>
    </source>
</evidence>
<dbReference type="EMBL" id="PGGK01000005">
    <property type="protein sequence ID" value="TGC09444.1"/>
    <property type="molecule type" value="Genomic_DNA"/>
</dbReference>
<accession>A0A4E0PW06</accession>
<evidence type="ECO:0000256" key="1">
    <source>
        <dbReference type="SAM" id="Phobius"/>
    </source>
</evidence>
<gene>
    <name evidence="2" type="ORF">CUN85_06340</name>
</gene>
<evidence type="ECO:0000313" key="2">
    <source>
        <dbReference type="EMBL" id="TGC09444.1"/>
    </source>
</evidence>
<reference evidence="2 3" key="1">
    <citation type="submission" date="2017-11" db="EMBL/GenBank/DDBJ databases">
        <title>Isolation and Characterization of Methanogenic Archaea from Saline Meromictic Lake at Siberia.</title>
        <authorList>
            <person name="Shen Y."/>
            <person name="Huang H.-H."/>
            <person name="Lai M.-C."/>
            <person name="Chen S.-C."/>
        </authorList>
    </citation>
    <scope>NUCLEOTIDE SEQUENCE [LARGE SCALE GENOMIC DNA]</scope>
    <source>
        <strain evidence="2 3">SY-01</strain>
    </source>
</reference>
<dbReference type="InterPro" id="IPR018723">
    <property type="entry name" value="DUF2254_membrane"/>
</dbReference>
<comment type="caution">
    <text evidence="2">The sequence shown here is derived from an EMBL/GenBank/DDBJ whole genome shotgun (WGS) entry which is preliminary data.</text>
</comment>